<dbReference type="Proteomes" id="UP000058925">
    <property type="component" value="Chromosome"/>
</dbReference>
<accession>A0A654M460</accession>
<keyword evidence="2" id="KW-1185">Reference proteome</keyword>
<reference evidence="2" key="1">
    <citation type="submission" date="2015-10" db="EMBL/GenBank/DDBJ databases">
        <title>Niche specialization of a soil ammonia-oxidizing archaeon, Candidatus Nitrosocosmicus oleophilus.</title>
        <authorList>
            <person name="Jung M.-Y."/>
            <person name="Rhee S.-K."/>
        </authorList>
    </citation>
    <scope>NUCLEOTIDE SEQUENCE [LARGE SCALE GENOMIC DNA]</scope>
    <source>
        <strain evidence="2">MY3</strain>
    </source>
</reference>
<evidence type="ECO:0000313" key="1">
    <source>
        <dbReference type="EMBL" id="ALI37259.1"/>
    </source>
</evidence>
<dbReference type="EMBL" id="CP012850">
    <property type="protein sequence ID" value="ALI37259.1"/>
    <property type="molecule type" value="Genomic_DNA"/>
</dbReference>
<protein>
    <submittedName>
        <fullName evidence="1">Uncharacterized protein</fullName>
    </submittedName>
</protein>
<gene>
    <name evidence="1" type="ORF">NMY3_03072</name>
</gene>
<sequence>MLVSVLVPQLHVNYNQLGPRLHSGYLLCCSMLKDLHVLEADFVDTMIFIPNLKKEIIKIVQLRQNTS</sequence>
<dbReference type="KEGG" id="taa:NMY3_03072"/>
<organism evidence="1 2">
    <name type="scientific">Candidatus Nitrosocosmicus oleophilus</name>
    <dbReference type="NCBI Taxonomy" id="1353260"/>
    <lineage>
        <taxon>Archaea</taxon>
        <taxon>Nitrososphaerota</taxon>
        <taxon>Nitrososphaeria</taxon>
        <taxon>Nitrososphaerales</taxon>
        <taxon>Nitrososphaeraceae</taxon>
        <taxon>Candidatus Nitrosocosmicus</taxon>
    </lineage>
</organism>
<evidence type="ECO:0000313" key="2">
    <source>
        <dbReference type="Proteomes" id="UP000058925"/>
    </source>
</evidence>
<proteinExistence type="predicted"/>
<name>A0A654M460_9ARCH</name>
<dbReference type="AlphaFoldDB" id="A0A654M460"/>